<dbReference type="GO" id="GO:0016853">
    <property type="term" value="F:isomerase activity"/>
    <property type="evidence" value="ECO:0007669"/>
    <property type="project" value="UniProtKB-KW"/>
</dbReference>
<keyword evidence="6" id="KW-1185">Reference proteome</keyword>
<dbReference type="InterPro" id="IPR017853">
    <property type="entry name" value="GH"/>
</dbReference>
<dbReference type="NCBIfam" id="NF008183">
    <property type="entry name" value="PRK10933.1"/>
    <property type="match status" value="1"/>
</dbReference>
<dbReference type="EMBL" id="CP010420">
    <property type="protein sequence ID" value="AJE23686.1"/>
    <property type="molecule type" value="Genomic_DNA"/>
</dbReference>
<dbReference type="AlphaFoldDB" id="A0A0C4WSL5"/>
<dbReference type="FunFam" id="3.90.400.10:FF:000002">
    <property type="entry name" value="Sucrose isomerase"/>
    <property type="match status" value="1"/>
</dbReference>
<keyword evidence="5" id="KW-0413">Isomerase</keyword>
<evidence type="ECO:0000259" key="4">
    <source>
        <dbReference type="SMART" id="SM00642"/>
    </source>
</evidence>
<dbReference type="HOGENOM" id="CLU_006462_1_2_6"/>
<dbReference type="Gene3D" id="3.90.400.10">
    <property type="entry name" value="Oligo-1,6-glucosidase, Domain 2"/>
    <property type="match status" value="1"/>
</dbReference>
<dbReference type="GO" id="GO:0009313">
    <property type="term" value="P:oligosaccharide catabolic process"/>
    <property type="evidence" value="ECO:0007669"/>
    <property type="project" value="TreeGrafter"/>
</dbReference>
<dbReference type="Gene3D" id="3.20.20.80">
    <property type="entry name" value="Glycosidases"/>
    <property type="match status" value="1"/>
</dbReference>
<dbReference type="RefSeq" id="WP_040107226.1">
    <property type="nucleotide sequence ID" value="NZ_CP010420.1"/>
</dbReference>
<evidence type="ECO:0000313" key="6">
    <source>
        <dbReference type="Proteomes" id="UP000068210"/>
    </source>
</evidence>
<dbReference type="CDD" id="cd11333">
    <property type="entry name" value="AmyAc_SI_OligoGlu_DGase"/>
    <property type="match status" value="1"/>
</dbReference>
<dbReference type="GO" id="GO:0004556">
    <property type="term" value="F:alpha-amylase activity"/>
    <property type="evidence" value="ECO:0007669"/>
    <property type="project" value="TreeGrafter"/>
</dbReference>
<proteinExistence type="inferred from homology"/>
<dbReference type="FunFam" id="2.60.40.1180:FF:000007">
    <property type="entry name" value="Sucrose isomerase"/>
    <property type="match status" value="1"/>
</dbReference>
<dbReference type="InterPro" id="IPR045857">
    <property type="entry name" value="O16G_dom_2"/>
</dbReference>
<dbReference type="FunFam" id="3.20.20.80:FF:000064">
    <property type="entry name" value="Oligo-1,6-glucosidase"/>
    <property type="match status" value="2"/>
</dbReference>
<reference evidence="5 6" key="1">
    <citation type="journal article" date="2015" name="PLoS ONE">
        <title>Azotobacter Genomes: The Genome of Azotobacter chroococcum NCIMB 8003 (ATCC 4412).</title>
        <authorList>
            <person name="Robson R.L."/>
            <person name="Jones R."/>
            <person name="Robson R.M."/>
            <person name="Schwartz A."/>
            <person name="Richardson T.H."/>
        </authorList>
    </citation>
    <scope>NUCLEOTIDE SEQUENCE [LARGE SCALE GENOMIC DNA]</scope>
    <source>
        <strain evidence="5 6">NCIMB 8003</strain>
        <plasmid evidence="6">Plasmid pAcX50e</plasmid>
    </source>
</reference>
<dbReference type="SMART" id="SM00642">
    <property type="entry name" value="Aamy"/>
    <property type="match status" value="1"/>
</dbReference>
<dbReference type="Pfam" id="PF00128">
    <property type="entry name" value="Alpha-amylase"/>
    <property type="match status" value="1"/>
</dbReference>
<accession>A0A0C4WSL5</accession>
<dbReference type="PANTHER" id="PTHR10357:SF179">
    <property type="entry name" value="NEUTRAL AND BASIC AMINO ACID TRANSPORT PROTEIN RBAT"/>
    <property type="match status" value="1"/>
</dbReference>
<dbReference type="InterPro" id="IPR006047">
    <property type="entry name" value="GH13_cat_dom"/>
</dbReference>
<name>A0A0C4WSL5_9GAMM</name>
<dbReference type="InterPro" id="IPR013780">
    <property type="entry name" value="Glyco_hydro_b"/>
</dbReference>
<dbReference type="Gene3D" id="2.60.40.1180">
    <property type="entry name" value="Golgi alpha-mannosidase II"/>
    <property type="match status" value="1"/>
</dbReference>
<geneLocation type="plasmid" evidence="5 6">
    <name>pAcX50e</name>
</geneLocation>
<keyword evidence="3" id="KW-0326">Glycosidase</keyword>
<feature type="domain" description="Glycosyl hydrolase family 13 catalytic" evidence="4">
    <location>
        <begin position="60"/>
        <end position="462"/>
    </location>
</feature>
<dbReference type="InterPro" id="IPR032091">
    <property type="entry name" value="Malt_amylase-like_C"/>
</dbReference>
<dbReference type="KEGG" id="acx:Achr_e950"/>
<evidence type="ECO:0000256" key="3">
    <source>
        <dbReference type="ARBA" id="ARBA00023295"/>
    </source>
</evidence>
<evidence type="ECO:0000313" key="5">
    <source>
        <dbReference type="EMBL" id="AJE23686.1"/>
    </source>
</evidence>
<protein>
    <submittedName>
        <fullName evidence="5">Sucrose isomerase</fullName>
    </submittedName>
</protein>
<dbReference type="SUPFAM" id="SSF51445">
    <property type="entry name" value="(Trans)glycosidases"/>
    <property type="match status" value="1"/>
</dbReference>
<gene>
    <name evidence="5" type="ORF">Achr_e950</name>
</gene>
<dbReference type="Pfam" id="PF16657">
    <property type="entry name" value="Malt_amylase_C"/>
    <property type="match status" value="1"/>
</dbReference>
<sequence>MQAISFRKTLLSVTIGAALSICQTVMGTPGMTGDTAKKEVSETQVASHGAPWWKEAVVYQIYPRSFNDTNGDGIGDLNGITAKLDYLKTLGVDTIWLSPHFDSPNADNGYDIRDYRKVMSEFGNMDDFDRMLAEMKRRGMRLIIDLVVNHSSDEHQWFVESRKSKDNPYRDYYIWRDGKNGGAPNNYPSFFGGSAWEKDEATGQYYLHYFAKKQPDLNWENPKVRNEVYDVMRFWLDKGVSGFRMDVIPFISKQDGLPDLSPENLAHPEFVYANGPRVHQYLQEMNREVLSHYDALTVGEAFGITFEQAPLFTDARRRELDMIFHFDLVRLDRDGWRKKDWTLPELKAAYAQIDRTGGSHGWNTSFLTNHDNPRTVSHFGDDSPKWRAISAKALATMMLTQRATPFLYQGDELGMTNYPFRGIEDYDDVEVKGQWHDFVESGKVSAEEYLSHLRQTSRDNARTPMQWSAAANGGFTTGKPWLAVNPNYVQINAASQVDESGSIYNHYRRLMEVRRQTPALIHGEFRDLDPTNPKVFAYTRTLDDKRYLVLINFTHETVAYDLPEGLKIATTLLDNGAVQQQVLPGATGVSLQPWQATIYEL</sequence>
<organism evidence="5 6">
    <name type="scientific">Azotobacter chroococcum NCIMB 8003</name>
    <dbReference type="NCBI Taxonomy" id="1328314"/>
    <lineage>
        <taxon>Bacteria</taxon>
        <taxon>Pseudomonadati</taxon>
        <taxon>Pseudomonadota</taxon>
        <taxon>Gammaproteobacteria</taxon>
        <taxon>Pseudomonadales</taxon>
        <taxon>Pseudomonadaceae</taxon>
        <taxon>Azotobacter</taxon>
    </lineage>
</organism>
<dbReference type="PANTHER" id="PTHR10357">
    <property type="entry name" value="ALPHA-AMYLASE FAMILY MEMBER"/>
    <property type="match status" value="1"/>
</dbReference>
<dbReference type="SMR" id="A0A0C4WSL5"/>
<dbReference type="Proteomes" id="UP000068210">
    <property type="component" value="Plasmid pAcX50e"/>
</dbReference>
<evidence type="ECO:0000256" key="1">
    <source>
        <dbReference type="ARBA" id="ARBA00008061"/>
    </source>
</evidence>
<comment type="similarity">
    <text evidence="1">Belongs to the glycosyl hydrolase 13 family.</text>
</comment>
<evidence type="ECO:0000256" key="2">
    <source>
        <dbReference type="ARBA" id="ARBA00022801"/>
    </source>
</evidence>
<keyword evidence="2" id="KW-0378">Hydrolase</keyword>
<keyword evidence="5" id="KW-0614">Plasmid</keyword>
<dbReference type="SUPFAM" id="SSF51011">
    <property type="entry name" value="Glycosyl hydrolase domain"/>
    <property type="match status" value="1"/>
</dbReference>